<dbReference type="GO" id="GO:0005886">
    <property type="term" value="C:plasma membrane"/>
    <property type="evidence" value="ECO:0007669"/>
    <property type="project" value="TreeGrafter"/>
</dbReference>
<name>A0A9P0BTU2_CHRIL</name>
<accession>A0A9P0BTU2</accession>
<organism evidence="9 10">
    <name type="scientific">Chrysodeixis includens</name>
    <name type="common">Soybean looper</name>
    <name type="synonym">Pseudoplusia includens</name>
    <dbReference type="NCBI Taxonomy" id="689277"/>
    <lineage>
        <taxon>Eukaryota</taxon>
        <taxon>Metazoa</taxon>
        <taxon>Ecdysozoa</taxon>
        <taxon>Arthropoda</taxon>
        <taxon>Hexapoda</taxon>
        <taxon>Insecta</taxon>
        <taxon>Pterygota</taxon>
        <taxon>Neoptera</taxon>
        <taxon>Endopterygota</taxon>
        <taxon>Lepidoptera</taxon>
        <taxon>Glossata</taxon>
        <taxon>Ditrysia</taxon>
        <taxon>Noctuoidea</taxon>
        <taxon>Noctuidae</taxon>
        <taxon>Plusiinae</taxon>
        <taxon>Chrysodeixis</taxon>
    </lineage>
</organism>
<comment type="subcellular location">
    <subcellularLocation>
        <location evidence="1">Membrane</location>
        <topology evidence="1">Multi-pass membrane protein</topology>
    </subcellularLocation>
</comment>
<dbReference type="GO" id="GO:0006644">
    <property type="term" value="P:phospholipid metabolic process"/>
    <property type="evidence" value="ECO:0007669"/>
    <property type="project" value="InterPro"/>
</dbReference>
<feature type="region of interest" description="Disordered" evidence="6">
    <location>
        <begin position="249"/>
        <end position="268"/>
    </location>
</feature>
<keyword evidence="5 7" id="KW-0472">Membrane</keyword>
<evidence type="ECO:0000256" key="1">
    <source>
        <dbReference type="ARBA" id="ARBA00004141"/>
    </source>
</evidence>
<evidence type="ECO:0000256" key="7">
    <source>
        <dbReference type="SAM" id="Phobius"/>
    </source>
</evidence>
<proteinExistence type="inferred from homology"/>
<dbReference type="AlphaFoldDB" id="A0A9P0BTU2"/>
<dbReference type="GO" id="GO:0008195">
    <property type="term" value="F:phosphatidate phosphatase activity"/>
    <property type="evidence" value="ECO:0007669"/>
    <property type="project" value="TreeGrafter"/>
</dbReference>
<evidence type="ECO:0000256" key="5">
    <source>
        <dbReference type="ARBA" id="ARBA00023136"/>
    </source>
</evidence>
<sequence>MDKIKYLWSKTNRWHRAFFIFFVVESKVLPAGQLGFTCNDPALSYPYTGDTISLKLLLVTTIVLPLAVMLIVERQYHSDKTVKPKQQALSWFKEYLFGVLLNLIVIQTIKLMVGSPRPHFFDTCSPKEALTCTDSEYVPTYTCTKAHWMSQSDRSFPSGHTSLAVHTGLFLAYYIRRRTSRPSSKTIRLIQAVCIASAIVCSVSRMTDHRHHWWDVLAGATLATPILFYTIYSLCENFECNHHHKVPTEEPTGVDTSLDAPLISTRET</sequence>
<dbReference type="OrthoDB" id="8907274at2759"/>
<evidence type="ECO:0000259" key="8">
    <source>
        <dbReference type="SMART" id="SM00014"/>
    </source>
</evidence>
<evidence type="ECO:0000256" key="6">
    <source>
        <dbReference type="SAM" id="MobiDB-lite"/>
    </source>
</evidence>
<comment type="similarity">
    <text evidence="2">Belongs to the PA-phosphatase related phosphoesterase family.</text>
</comment>
<feature type="transmembrane region" description="Helical" evidence="7">
    <location>
        <begin position="213"/>
        <end position="235"/>
    </location>
</feature>
<reference evidence="9" key="1">
    <citation type="submission" date="2021-12" db="EMBL/GenBank/DDBJ databases">
        <authorList>
            <person name="King R."/>
        </authorList>
    </citation>
    <scope>NUCLEOTIDE SEQUENCE</scope>
</reference>
<evidence type="ECO:0000313" key="10">
    <source>
        <dbReference type="Proteomes" id="UP001154114"/>
    </source>
</evidence>
<dbReference type="EMBL" id="LR824021">
    <property type="protein sequence ID" value="CAH0590519.1"/>
    <property type="molecule type" value="Genomic_DNA"/>
</dbReference>
<evidence type="ECO:0000256" key="3">
    <source>
        <dbReference type="ARBA" id="ARBA00022692"/>
    </source>
</evidence>
<dbReference type="SMART" id="SM00014">
    <property type="entry name" value="acidPPc"/>
    <property type="match status" value="1"/>
</dbReference>
<dbReference type="PANTHER" id="PTHR10165:SF103">
    <property type="entry name" value="PHOSPHOLIPID PHOSPHATASE HOMOLOG 1.2 HOMOLOG"/>
    <property type="match status" value="1"/>
</dbReference>
<feature type="transmembrane region" description="Helical" evidence="7">
    <location>
        <begin position="158"/>
        <end position="175"/>
    </location>
</feature>
<dbReference type="Gene3D" id="1.20.144.10">
    <property type="entry name" value="Phosphatidic acid phosphatase type 2/haloperoxidase"/>
    <property type="match status" value="1"/>
</dbReference>
<dbReference type="GO" id="GO:0007165">
    <property type="term" value="P:signal transduction"/>
    <property type="evidence" value="ECO:0007669"/>
    <property type="project" value="TreeGrafter"/>
</dbReference>
<gene>
    <name evidence="9" type="ORF">CINC_LOCUS5009</name>
</gene>
<feature type="transmembrane region" description="Helical" evidence="7">
    <location>
        <begin position="94"/>
        <end position="113"/>
    </location>
</feature>
<dbReference type="Proteomes" id="UP001154114">
    <property type="component" value="Chromosome 18"/>
</dbReference>
<feature type="domain" description="Phosphatidic acid phosphatase type 2/haloperoxidase" evidence="8">
    <location>
        <begin position="92"/>
        <end position="231"/>
    </location>
</feature>
<evidence type="ECO:0000256" key="2">
    <source>
        <dbReference type="ARBA" id="ARBA00008816"/>
    </source>
</evidence>
<dbReference type="PANTHER" id="PTHR10165">
    <property type="entry name" value="LIPID PHOSPHATE PHOSPHATASE"/>
    <property type="match status" value="1"/>
</dbReference>
<keyword evidence="10" id="KW-1185">Reference proteome</keyword>
<feature type="transmembrane region" description="Helical" evidence="7">
    <location>
        <begin position="54"/>
        <end position="73"/>
    </location>
</feature>
<evidence type="ECO:0000256" key="4">
    <source>
        <dbReference type="ARBA" id="ARBA00022989"/>
    </source>
</evidence>
<dbReference type="GO" id="GO:0046839">
    <property type="term" value="P:phospholipid dephosphorylation"/>
    <property type="evidence" value="ECO:0007669"/>
    <property type="project" value="TreeGrafter"/>
</dbReference>
<keyword evidence="3 7" id="KW-0812">Transmembrane</keyword>
<dbReference type="Pfam" id="PF01569">
    <property type="entry name" value="PAP2"/>
    <property type="match status" value="1"/>
</dbReference>
<dbReference type="InterPro" id="IPR036938">
    <property type="entry name" value="PAP2/HPO_sf"/>
</dbReference>
<feature type="transmembrane region" description="Helical" evidence="7">
    <location>
        <begin position="187"/>
        <end position="207"/>
    </location>
</feature>
<keyword evidence="4 7" id="KW-1133">Transmembrane helix</keyword>
<dbReference type="InterPro" id="IPR043216">
    <property type="entry name" value="PAP-like"/>
</dbReference>
<protein>
    <recommendedName>
        <fullName evidence="8">Phosphatidic acid phosphatase type 2/haloperoxidase domain-containing protein</fullName>
    </recommendedName>
</protein>
<evidence type="ECO:0000313" key="9">
    <source>
        <dbReference type="EMBL" id="CAH0590519.1"/>
    </source>
</evidence>
<dbReference type="SUPFAM" id="SSF48317">
    <property type="entry name" value="Acid phosphatase/Vanadium-dependent haloperoxidase"/>
    <property type="match status" value="1"/>
</dbReference>
<dbReference type="InterPro" id="IPR000326">
    <property type="entry name" value="PAP2/HPO"/>
</dbReference>